<dbReference type="Pfam" id="PF00126">
    <property type="entry name" value="HTH_1"/>
    <property type="match status" value="1"/>
</dbReference>
<dbReference type="SUPFAM" id="SSF53850">
    <property type="entry name" value="Periplasmic binding protein-like II"/>
    <property type="match status" value="1"/>
</dbReference>
<comment type="caution">
    <text evidence="6">The sequence shown here is derived from an EMBL/GenBank/DDBJ whole genome shotgun (WGS) entry which is preliminary data.</text>
</comment>
<dbReference type="InterPro" id="IPR058163">
    <property type="entry name" value="LysR-type_TF_proteobact-type"/>
</dbReference>
<protein>
    <submittedName>
        <fullName evidence="6">LysR family transcriptional regulator</fullName>
    </submittedName>
</protein>
<dbReference type="EMBL" id="JAJUWU010000004">
    <property type="protein sequence ID" value="MCE7027263.1"/>
    <property type="molecule type" value="Genomic_DNA"/>
</dbReference>
<dbReference type="GO" id="GO:0003700">
    <property type="term" value="F:DNA-binding transcription factor activity"/>
    <property type="evidence" value="ECO:0007669"/>
    <property type="project" value="InterPro"/>
</dbReference>
<dbReference type="PANTHER" id="PTHR30537">
    <property type="entry name" value="HTH-TYPE TRANSCRIPTIONAL REGULATOR"/>
    <property type="match status" value="1"/>
</dbReference>
<dbReference type="Proteomes" id="UP001139035">
    <property type="component" value="Unassembled WGS sequence"/>
</dbReference>
<evidence type="ECO:0000259" key="5">
    <source>
        <dbReference type="PROSITE" id="PS50931"/>
    </source>
</evidence>
<sequence length="297" mass="32521">MDRLSGMSVFVKVADCGSFAAAAAELDLSAQMVGKHVAALEARLGARLIARTTRRQNLTELGLAYYRQCRVVLAEADAADALAEDLAAEPRGRLRINASVTFGSAALAPVVLSYAERHPKVDVDLVLSDRRVDLIEEGFDAVVRIGELADSSLVARPLGPYRLIPAAAPAYLVRRGRPSHPRDLADHECLVFLGSSESRSHTWTFGRDGEVEDVRVGGRLRMNDTRAMLHAAEAGAGIVMGPEMLIQPLLNEKRLERLLPGWDAPSWPMHVLYAPDRRPTAKLRTFLDMLVEAFPRP</sequence>
<keyword evidence="2" id="KW-0805">Transcription regulation</keyword>
<reference evidence="6" key="1">
    <citation type="submission" date="2022-01" db="EMBL/GenBank/DDBJ databases">
        <title>Jiella avicenniae sp. nov., a novel endophytic bacterium isolated from bark of Avicennia marina.</title>
        <authorList>
            <person name="Tuo L."/>
        </authorList>
    </citation>
    <scope>NUCLEOTIDE SEQUENCE</scope>
    <source>
        <strain evidence="6">CBK1P-4</strain>
    </source>
</reference>
<dbReference type="AlphaFoldDB" id="A0A9X1NYL6"/>
<proteinExistence type="inferred from homology"/>
<evidence type="ECO:0000256" key="4">
    <source>
        <dbReference type="ARBA" id="ARBA00023163"/>
    </source>
</evidence>
<name>A0A9X1NYL6_9HYPH</name>
<gene>
    <name evidence="6" type="ORF">LZD57_04600</name>
</gene>
<evidence type="ECO:0000313" key="6">
    <source>
        <dbReference type="EMBL" id="MCE7027263.1"/>
    </source>
</evidence>
<dbReference type="FunFam" id="3.40.190.290:FF:000001">
    <property type="entry name" value="Transcriptional regulator, LysR family"/>
    <property type="match status" value="1"/>
</dbReference>
<dbReference type="PROSITE" id="PS50931">
    <property type="entry name" value="HTH_LYSR"/>
    <property type="match status" value="1"/>
</dbReference>
<feature type="domain" description="HTH lysR-type" evidence="5">
    <location>
        <begin position="1"/>
        <end position="59"/>
    </location>
</feature>
<keyword evidence="7" id="KW-1185">Reference proteome</keyword>
<organism evidence="6 7">
    <name type="scientific">Jiella avicenniae</name>
    <dbReference type="NCBI Taxonomy" id="2907202"/>
    <lineage>
        <taxon>Bacteria</taxon>
        <taxon>Pseudomonadati</taxon>
        <taxon>Pseudomonadota</taxon>
        <taxon>Alphaproteobacteria</taxon>
        <taxon>Hyphomicrobiales</taxon>
        <taxon>Aurantimonadaceae</taxon>
        <taxon>Jiella</taxon>
    </lineage>
</organism>
<keyword evidence="4" id="KW-0804">Transcription</keyword>
<dbReference type="GO" id="GO:0043565">
    <property type="term" value="F:sequence-specific DNA binding"/>
    <property type="evidence" value="ECO:0007669"/>
    <property type="project" value="TreeGrafter"/>
</dbReference>
<evidence type="ECO:0000256" key="3">
    <source>
        <dbReference type="ARBA" id="ARBA00023125"/>
    </source>
</evidence>
<keyword evidence="3" id="KW-0238">DNA-binding</keyword>
<dbReference type="Gene3D" id="1.10.10.10">
    <property type="entry name" value="Winged helix-like DNA-binding domain superfamily/Winged helix DNA-binding domain"/>
    <property type="match status" value="1"/>
</dbReference>
<dbReference type="Pfam" id="PF03466">
    <property type="entry name" value="LysR_substrate"/>
    <property type="match status" value="1"/>
</dbReference>
<dbReference type="InterPro" id="IPR000847">
    <property type="entry name" value="LysR_HTH_N"/>
</dbReference>
<dbReference type="SUPFAM" id="SSF46785">
    <property type="entry name" value="Winged helix' DNA-binding domain"/>
    <property type="match status" value="1"/>
</dbReference>
<evidence type="ECO:0000256" key="1">
    <source>
        <dbReference type="ARBA" id="ARBA00009437"/>
    </source>
</evidence>
<dbReference type="FunFam" id="1.10.10.10:FF:000001">
    <property type="entry name" value="LysR family transcriptional regulator"/>
    <property type="match status" value="1"/>
</dbReference>
<dbReference type="InterPro" id="IPR005119">
    <property type="entry name" value="LysR_subst-bd"/>
</dbReference>
<dbReference type="InterPro" id="IPR036388">
    <property type="entry name" value="WH-like_DNA-bd_sf"/>
</dbReference>
<dbReference type="Gene3D" id="3.40.190.290">
    <property type="match status" value="1"/>
</dbReference>
<evidence type="ECO:0000313" key="7">
    <source>
        <dbReference type="Proteomes" id="UP001139035"/>
    </source>
</evidence>
<dbReference type="InterPro" id="IPR036390">
    <property type="entry name" value="WH_DNA-bd_sf"/>
</dbReference>
<comment type="similarity">
    <text evidence="1">Belongs to the LysR transcriptional regulatory family.</text>
</comment>
<evidence type="ECO:0000256" key="2">
    <source>
        <dbReference type="ARBA" id="ARBA00023015"/>
    </source>
</evidence>
<dbReference type="PANTHER" id="PTHR30537:SF5">
    <property type="entry name" value="HTH-TYPE TRANSCRIPTIONAL ACTIVATOR TTDR-RELATED"/>
    <property type="match status" value="1"/>
</dbReference>
<dbReference type="GO" id="GO:0006351">
    <property type="term" value="P:DNA-templated transcription"/>
    <property type="evidence" value="ECO:0007669"/>
    <property type="project" value="TreeGrafter"/>
</dbReference>
<accession>A0A9X1NYL6</accession>